<organism evidence="2 3">
    <name type="scientific">Spongiivirga citrea</name>
    <dbReference type="NCBI Taxonomy" id="1481457"/>
    <lineage>
        <taxon>Bacteria</taxon>
        <taxon>Pseudomonadati</taxon>
        <taxon>Bacteroidota</taxon>
        <taxon>Flavobacteriia</taxon>
        <taxon>Flavobacteriales</taxon>
        <taxon>Flavobacteriaceae</taxon>
        <taxon>Spongiivirga</taxon>
    </lineage>
</organism>
<feature type="transmembrane region" description="Helical" evidence="1">
    <location>
        <begin position="128"/>
        <end position="147"/>
    </location>
</feature>
<reference evidence="2 3" key="1">
    <citation type="submission" date="2020-01" db="EMBL/GenBank/DDBJ databases">
        <title>Spongiivirga citrea KCTC 32990T.</title>
        <authorList>
            <person name="Wang G."/>
        </authorList>
    </citation>
    <scope>NUCLEOTIDE SEQUENCE [LARGE SCALE GENOMIC DNA]</scope>
    <source>
        <strain evidence="2 3">KCTC 32990</strain>
    </source>
</reference>
<feature type="transmembrane region" description="Helical" evidence="1">
    <location>
        <begin position="60"/>
        <end position="81"/>
    </location>
</feature>
<proteinExistence type="predicted"/>
<name>A0A6M0CJW6_9FLAO</name>
<dbReference type="Proteomes" id="UP000474296">
    <property type="component" value="Unassembled WGS sequence"/>
</dbReference>
<keyword evidence="1" id="KW-0472">Membrane</keyword>
<dbReference type="RefSeq" id="WP_164029510.1">
    <property type="nucleotide sequence ID" value="NZ_JAABOQ010000001.1"/>
</dbReference>
<keyword evidence="3" id="KW-1185">Reference proteome</keyword>
<accession>A0A6M0CJW6</accession>
<evidence type="ECO:0000256" key="1">
    <source>
        <dbReference type="SAM" id="Phobius"/>
    </source>
</evidence>
<sequence length="360" mass="41329">MDLNKKRHIDEAIKLLKKSQYQYQIKNHLKKKGLDDVSIAEIIEEATAIHKTAQGKLRRILWIALTVITFVIFYFLIPTNIYNVSPFIISTIGAIFFTIFLLQSIVNFESFDELNTKDKSKTDWRHSITPFFVVPAIIMLLVFNMHFSASERAELKEDGITVKGVIVDGKAYESRRGGTYSVTVKFKTKTGQAMRVSEGVSESEFDNLYKGQKVQLVYSKKNPSLIEILTSDSDIASYTGIESRDITPEDLMNLINKENHEVGKSLNEISYSWRFDKQDSVWINEKKSLAVKVKQNETIRYISFNHKSLLFGNELEKIGFNQVENEDKKLKLFEGEQHYAAVETTLQDMRVGTIITVQNK</sequence>
<comment type="caution">
    <text evidence="2">The sequence shown here is derived from an EMBL/GenBank/DDBJ whole genome shotgun (WGS) entry which is preliminary data.</text>
</comment>
<keyword evidence="1" id="KW-0812">Transmembrane</keyword>
<dbReference type="AlphaFoldDB" id="A0A6M0CJW6"/>
<evidence type="ECO:0000313" key="3">
    <source>
        <dbReference type="Proteomes" id="UP000474296"/>
    </source>
</evidence>
<dbReference type="EMBL" id="JAABOQ010000001">
    <property type="protein sequence ID" value="NER16264.1"/>
    <property type="molecule type" value="Genomic_DNA"/>
</dbReference>
<keyword evidence="1" id="KW-1133">Transmembrane helix</keyword>
<evidence type="ECO:0000313" key="2">
    <source>
        <dbReference type="EMBL" id="NER16264.1"/>
    </source>
</evidence>
<feature type="transmembrane region" description="Helical" evidence="1">
    <location>
        <begin position="87"/>
        <end position="108"/>
    </location>
</feature>
<gene>
    <name evidence="2" type="ORF">GWK10_03525</name>
</gene>
<protein>
    <submittedName>
        <fullName evidence="2">DUF3592 domain-containing protein</fullName>
    </submittedName>
</protein>